<dbReference type="GO" id="GO:0005737">
    <property type="term" value="C:cytoplasm"/>
    <property type="evidence" value="ECO:0007669"/>
    <property type="project" value="TreeGrafter"/>
</dbReference>
<reference evidence="3" key="1">
    <citation type="submission" date="2025-08" db="UniProtKB">
        <authorList>
            <consortium name="Ensembl"/>
        </authorList>
    </citation>
    <scope>IDENTIFICATION</scope>
</reference>
<protein>
    <recommendedName>
        <fullName evidence="5">Egl-9 family hypoxia-inducible factor 2</fullName>
    </recommendedName>
</protein>
<accession>A0A8B9HQM2</accession>
<organism evidence="3 4">
    <name type="scientific">Astyanax mexicanus</name>
    <name type="common">Blind cave fish</name>
    <name type="synonym">Astyanax fasciatus mexicanus</name>
    <dbReference type="NCBI Taxonomy" id="7994"/>
    <lineage>
        <taxon>Eukaryota</taxon>
        <taxon>Metazoa</taxon>
        <taxon>Chordata</taxon>
        <taxon>Craniata</taxon>
        <taxon>Vertebrata</taxon>
        <taxon>Euteleostomi</taxon>
        <taxon>Actinopterygii</taxon>
        <taxon>Neopterygii</taxon>
        <taxon>Teleostei</taxon>
        <taxon>Ostariophysi</taxon>
        <taxon>Characiformes</taxon>
        <taxon>Characoidei</taxon>
        <taxon>Acestrorhamphidae</taxon>
        <taxon>Acestrorhamphinae</taxon>
        <taxon>Astyanax</taxon>
    </lineage>
</organism>
<evidence type="ECO:0008006" key="5">
    <source>
        <dbReference type="Google" id="ProtNLM"/>
    </source>
</evidence>
<evidence type="ECO:0000256" key="1">
    <source>
        <dbReference type="ARBA" id="ARBA00022896"/>
    </source>
</evidence>
<dbReference type="AlphaFoldDB" id="A0A8B9HQM2"/>
<keyword evidence="1" id="KW-0847">Vitamin C</keyword>
<dbReference type="GO" id="GO:0031545">
    <property type="term" value="F:peptidyl-proline 4-dioxygenase activity"/>
    <property type="evidence" value="ECO:0007669"/>
    <property type="project" value="TreeGrafter"/>
</dbReference>
<dbReference type="Gene3D" id="2.60.120.620">
    <property type="entry name" value="q2cbj1_9rhob like domain"/>
    <property type="match status" value="1"/>
</dbReference>
<dbReference type="Proteomes" id="UP000694621">
    <property type="component" value="Unplaced"/>
</dbReference>
<dbReference type="PANTHER" id="PTHR12907">
    <property type="entry name" value="EGL NINE HOMOLOG-RELATED"/>
    <property type="match status" value="1"/>
</dbReference>
<sequence>MEESGGNSGAAEEEGAAAGEGARGSKLRGSSGSAEGGLPRELLQPHSNRSASSERRRLNTHKLVQQYVAPCMNSYGLCIVDNFLGNRVGERILHEVRRIHEAGGMQDGQLACQTPDKSKVIRGDKIAWLEGTEKDCHNIGFLLSRMDKLITVADGQLGSYKIRGRHKVSVPVQFVKRCKHTCIGGISTIIRFVVCRTITFTTNS</sequence>
<dbReference type="GO" id="GO:0008198">
    <property type="term" value="F:ferrous iron binding"/>
    <property type="evidence" value="ECO:0007669"/>
    <property type="project" value="TreeGrafter"/>
</dbReference>
<feature type="region of interest" description="Disordered" evidence="2">
    <location>
        <begin position="1"/>
        <end position="57"/>
    </location>
</feature>
<evidence type="ECO:0000256" key="2">
    <source>
        <dbReference type="SAM" id="MobiDB-lite"/>
    </source>
</evidence>
<proteinExistence type="predicted"/>
<dbReference type="GO" id="GO:0031418">
    <property type="term" value="F:L-ascorbic acid binding"/>
    <property type="evidence" value="ECO:0007669"/>
    <property type="project" value="UniProtKB-KW"/>
</dbReference>
<dbReference type="GO" id="GO:0005634">
    <property type="term" value="C:nucleus"/>
    <property type="evidence" value="ECO:0007669"/>
    <property type="project" value="TreeGrafter"/>
</dbReference>
<dbReference type="Ensembl" id="ENSAMXT00005018388.1">
    <property type="protein sequence ID" value="ENSAMXP00005016662.1"/>
    <property type="gene ID" value="ENSAMXG00005008684.1"/>
</dbReference>
<dbReference type="GO" id="GO:0071456">
    <property type="term" value="P:cellular response to hypoxia"/>
    <property type="evidence" value="ECO:0007669"/>
    <property type="project" value="TreeGrafter"/>
</dbReference>
<dbReference type="InterPro" id="IPR051559">
    <property type="entry name" value="HIF_prolyl_hydroxylases"/>
</dbReference>
<name>A0A8B9HQM2_ASTMX</name>
<evidence type="ECO:0000313" key="4">
    <source>
        <dbReference type="Proteomes" id="UP000694621"/>
    </source>
</evidence>
<dbReference type="PANTHER" id="PTHR12907:SF28">
    <property type="entry name" value="PROLYL HYDROXYLASE EGLN3"/>
    <property type="match status" value="1"/>
</dbReference>
<evidence type="ECO:0000313" key="3">
    <source>
        <dbReference type="Ensembl" id="ENSAMXP00005016662.1"/>
    </source>
</evidence>